<dbReference type="EC" id="3.6.4.13" evidence="2"/>
<evidence type="ECO:0000256" key="10">
    <source>
        <dbReference type="ARBA" id="ARBA00023242"/>
    </source>
</evidence>
<dbReference type="InterPro" id="IPR000629">
    <property type="entry name" value="RNA-helicase_DEAD-box_CS"/>
</dbReference>
<comment type="similarity">
    <text evidence="12">Belongs to the DEAD box helicase family. DDX23/PRP28 subfamily.</text>
</comment>
<keyword evidence="7" id="KW-0347">Helicase</keyword>
<feature type="domain" description="Helicase ATP-binding" evidence="20">
    <location>
        <begin position="969"/>
        <end position="1174"/>
    </location>
</feature>
<evidence type="ECO:0000256" key="13">
    <source>
        <dbReference type="ARBA" id="ARBA00038019"/>
    </source>
</evidence>
<evidence type="ECO:0000313" key="23">
    <source>
        <dbReference type="EMBL" id="KAL2841262.1"/>
    </source>
</evidence>
<evidence type="ECO:0000256" key="5">
    <source>
        <dbReference type="ARBA" id="ARBA00022741"/>
    </source>
</evidence>
<protein>
    <recommendedName>
        <fullName evidence="16">Pre-mRNA-splicing ATP-dependent RNA helicase PRP28</fullName>
        <ecNumber evidence="2">3.6.4.13</ecNumber>
    </recommendedName>
    <alternativeName>
        <fullName evidence="15">Pre-mRNA-splicing ATP-dependent RNA helicase prp28</fullName>
    </alternativeName>
</protein>
<dbReference type="PROSITE" id="PS51194">
    <property type="entry name" value="HELICASE_CTER"/>
    <property type="match status" value="1"/>
</dbReference>
<feature type="short sequence motif" description="Q motif" evidence="18">
    <location>
        <begin position="938"/>
        <end position="966"/>
    </location>
</feature>
<dbReference type="SUPFAM" id="SSF52540">
    <property type="entry name" value="P-loop containing nucleoside triphosphate hydrolases"/>
    <property type="match status" value="1"/>
</dbReference>
<dbReference type="CDD" id="cd17945">
    <property type="entry name" value="DEADc_DDX23"/>
    <property type="match status" value="1"/>
</dbReference>
<dbReference type="SMART" id="SM00487">
    <property type="entry name" value="DEXDc"/>
    <property type="match status" value="1"/>
</dbReference>
<comment type="function">
    <text evidence="11">ATP-dependent RNA helicase involved in mRNA splicing. May destabilize the U1/5'-splice site duplex to permit an effective competition for the 5'-splice site by the U6 snRNA, resulting in the switch between U1 and U6 at the 5'-splice site. May also act to unwind the U4/U6 base-pairing interaction in the U4/U6/U5 snRNP, facilitating the first covalent step of splicing.</text>
</comment>
<feature type="domain" description="DEAD-box RNA helicase Q" evidence="22">
    <location>
        <begin position="938"/>
        <end position="966"/>
    </location>
</feature>
<accession>A0ABR4JN99</accession>
<evidence type="ECO:0000256" key="7">
    <source>
        <dbReference type="ARBA" id="ARBA00022806"/>
    </source>
</evidence>
<dbReference type="PROSITE" id="PS51195">
    <property type="entry name" value="Q_MOTIF"/>
    <property type="match status" value="1"/>
</dbReference>
<dbReference type="CDD" id="cd18787">
    <property type="entry name" value="SF2_C_DEAD"/>
    <property type="match status" value="1"/>
</dbReference>
<comment type="similarity">
    <text evidence="13">Belongs to the PRP39 family.</text>
</comment>
<evidence type="ECO:0000256" key="11">
    <source>
        <dbReference type="ARBA" id="ARBA00037504"/>
    </source>
</evidence>
<keyword evidence="4" id="KW-0677">Repeat</keyword>
<evidence type="ECO:0000313" key="24">
    <source>
        <dbReference type="Proteomes" id="UP001610446"/>
    </source>
</evidence>
<feature type="compositionally biased region" description="Pro residues" evidence="19">
    <location>
        <begin position="548"/>
        <end position="566"/>
    </location>
</feature>
<dbReference type="PROSITE" id="PS00039">
    <property type="entry name" value="DEAD_ATP_HELICASE"/>
    <property type="match status" value="1"/>
</dbReference>
<keyword evidence="3" id="KW-0507">mRNA processing</keyword>
<feature type="compositionally biased region" description="Pro residues" evidence="19">
    <location>
        <begin position="593"/>
        <end position="638"/>
    </location>
</feature>
<feature type="compositionally biased region" description="Polar residues" evidence="19">
    <location>
        <begin position="575"/>
        <end position="585"/>
    </location>
</feature>
<feature type="compositionally biased region" description="Basic and acidic residues" evidence="19">
    <location>
        <begin position="660"/>
        <end position="669"/>
    </location>
</feature>
<reference evidence="23 24" key="1">
    <citation type="submission" date="2024-07" db="EMBL/GenBank/DDBJ databases">
        <title>Section-level genome sequencing and comparative genomics of Aspergillus sections Usti and Cavernicolus.</title>
        <authorList>
            <consortium name="Lawrence Berkeley National Laboratory"/>
            <person name="Nybo J.L."/>
            <person name="Vesth T.C."/>
            <person name="Theobald S."/>
            <person name="Frisvad J.C."/>
            <person name="Larsen T.O."/>
            <person name="Kjaerboelling I."/>
            <person name="Rothschild-Mancinelli K."/>
            <person name="Lyhne E.K."/>
            <person name="Kogle M.E."/>
            <person name="Barry K."/>
            <person name="Clum A."/>
            <person name="Na H."/>
            <person name="Ledsgaard L."/>
            <person name="Lin J."/>
            <person name="Lipzen A."/>
            <person name="Kuo A."/>
            <person name="Riley R."/>
            <person name="Mondo S."/>
            <person name="Labutti K."/>
            <person name="Haridas S."/>
            <person name="Pangalinan J."/>
            <person name="Salamov A.A."/>
            <person name="Simmons B.A."/>
            <person name="Magnuson J.K."/>
            <person name="Chen J."/>
            <person name="Drula E."/>
            <person name="Henrissat B."/>
            <person name="Wiebenga A."/>
            <person name="Lubbers R.J."/>
            <person name="Gomes A.C."/>
            <person name="Makela M.R."/>
            <person name="Stajich J."/>
            <person name="Grigoriev I.V."/>
            <person name="Mortensen U.H."/>
            <person name="De Vries R.P."/>
            <person name="Baker S.E."/>
            <person name="Andersen M.R."/>
        </authorList>
    </citation>
    <scope>NUCLEOTIDE SEQUENCE [LARGE SCALE GENOMIC DNA]</scope>
    <source>
        <strain evidence="23 24">CBS 123904</strain>
    </source>
</reference>
<dbReference type="Pfam" id="PF00271">
    <property type="entry name" value="Helicase_C"/>
    <property type="match status" value="1"/>
</dbReference>
<keyword evidence="9" id="KW-0508">mRNA splicing</keyword>
<dbReference type="SUPFAM" id="SSF48452">
    <property type="entry name" value="TPR-like"/>
    <property type="match status" value="1"/>
</dbReference>
<keyword evidence="8" id="KW-0067">ATP-binding</keyword>
<comment type="catalytic activity">
    <reaction evidence="17">
        <text>ATP + H2O = ADP + phosphate + H(+)</text>
        <dbReference type="Rhea" id="RHEA:13065"/>
        <dbReference type="ChEBI" id="CHEBI:15377"/>
        <dbReference type="ChEBI" id="CHEBI:15378"/>
        <dbReference type="ChEBI" id="CHEBI:30616"/>
        <dbReference type="ChEBI" id="CHEBI:43474"/>
        <dbReference type="ChEBI" id="CHEBI:456216"/>
        <dbReference type="EC" id="3.6.4.13"/>
    </reaction>
</comment>
<comment type="subcellular location">
    <subcellularLocation>
        <location evidence="1">Nucleus</location>
    </subcellularLocation>
</comment>
<evidence type="ECO:0000256" key="6">
    <source>
        <dbReference type="ARBA" id="ARBA00022801"/>
    </source>
</evidence>
<dbReference type="PANTHER" id="PTHR17204">
    <property type="entry name" value="PRE-MRNA PROCESSING PROTEIN PRP39-RELATED"/>
    <property type="match status" value="1"/>
</dbReference>
<dbReference type="InterPro" id="IPR011990">
    <property type="entry name" value="TPR-like_helical_dom_sf"/>
</dbReference>
<feature type="region of interest" description="Disordered" evidence="19">
    <location>
        <begin position="1343"/>
        <end position="1375"/>
    </location>
</feature>
<feature type="region of interest" description="Disordered" evidence="19">
    <location>
        <begin position="528"/>
        <end position="813"/>
    </location>
</feature>
<dbReference type="Pfam" id="PF00270">
    <property type="entry name" value="DEAD"/>
    <property type="match status" value="1"/>
</dbReference>
<dbReference type="SMART" id="SM00490">
    <property type="entry name" value="HELICc"/>
    <property type="match status" value="1"/>
</dbReference>
<gene>
    <name evidence="23" type="ORF">BJY01DRAFT_236432</name>
</gene>
<evidence type="ECO:0000259" key="22">
    <source>
        <dbReference type="PROSITE" id="PS51195"/>
    </source>
</evidence>
<evidence type="ECO:0000256" key="16">
    <source>
        <dbReference type="ARBA" id="ARBA00040398"/>
    </source>
</evidence>
<dbReference type="InterPro" id="IPR057479">
    <property type="entry name" value="PRP28/DDX23-like_helical"/>
</dbReference>
<evidence type="ECO:0000256" key="8">
    <source>
        <dbReference type="ARBA" id="ARBA00022840"/>
    </source>
</evidence>
<feature type="domain" description="Helicase C-terminal" evidence="21">
    <location>
        <begin position="1185"/>
        <end position="1348"/>
    </location>
</feature>
<evidence type="ECO:0000256" key="1">
    <source>
        <dbReference type="ARBA" id="ARBA00004123"/>
    </source>
</evidence>
<keyword evidence="6" id="KW-0378">Hydrolase</keyword>
<dbReference type="InterPro" id="IPR059164">
    <property type="entry name" value="HAT_PRP39_C"/>
</dbReference>
<dbReference type="InterPro" id="IPR003107">
    <property type="entry name" value="HAT"/>
</dbReference>
<dbReference type="SMART" id="SM00386">
    <property type="entry name" value="HAT"/>
    <property type="match status" value="7"/>
</dbReference>
<dbReference type="Pfam" id="PF23240">
    <property type="entry name" value="HAT_PRP39_N"/>
    <property type="match status" value="1"/>
</dbReference>
<comment type="caution">
    <text evidence="23">The sequence shown here is derived from an EMBL/GenBank/DDBJ whole genome shotgun (WGS) entry which is preliminary data.</text>
</comment>
<evidence type="ECO:0000256" key="14">
    <source>
        <dbReference type="ARBA" id="ARBA00038719"/>
    </source>
</evidence>
<evidence type="ECO:0000256" key="3">
    <source>
        <dbReference type="ARBA" id="ARBA00022664"/>
    </source>
</evidence>
<keyword evidence="5" id="KW-0547">Nucleotide-binding</keyword>
<evidence type="ECO:0000256" key="4">
    <source>
        <dbReference type="ARBA" id="ARBA00022737"/>
    </source>
</evidence>
<proteinExistence type="inferred from homology"/>
<evidence type="ECO:0000256" key="15">
    <source>
        <dbReference type="ARBA" id="ARBA00039685"/>
    </source>
</evidence>
<sequence length="1375" mass="154549">MADYNFGGSEEENAELKKLEAELLDDPDNFETWEKLVRGAEALEGGVNRNSNPQAITTVRQAYDRFLAKFPLLFGYWKKYADLEFSITGTEAADMVYERGIASISSSVDLWTNYCSFKAETSHDTDVIRELFERGASCVGLDFLSHPFWDKYIEYEERVEAFDKIFGILGRVIHIPMHQYARYFERYRQIAQSRSLAELAPPETLSQFRAELDAAAGQVAPGAKADAEIERDLRLRVDAYHLEVFSKTQTETTKRWAYESEIKRPYFHVTELDEGQLTNWKKYLDFEEAEGSYYRTQFLYERCLVTCAHYDEFWQRYARWMSAQPDKEEEVRNIYQRASCLYVPIANPATRLQYAYFEEMSGRVSVAKEIHEAILINMPDHVETIVSLANMCRRHGGLDAAIEVYKTQLDSPQCDLATKAALVAEWARLLWKIKGSPEEARQVFQTNQQYYMGSQPFWKSYLTFELDQPTSAETETAQYDRIKGVIEDIRSKSALSSDVARDLVQIYMVYLLERGTQDAAKEYMTLDREVHGPPSVSKAKTGGTEPTPQAPPQAPAPPTPAPPVAPTPQAGQYDYYQQSPVNAMNGSTEPLSTLPPPPPPEDGAPPPPPESRTPPPPPDVSAPPPPPEDLPPPPPVPEPKNKKVGWGAKKPTATPLSVEELVRKKREADAAAAKPKFVSKAERERLAMEKRAKEVEAQRRVKTNGVEKPNGTTPSSGFDTPMTGTDTSNGDSRSIPTGPRAMRHGERHGDAPRGPAAMRSKHDTPSGRSSEKSEKRLLEDEDEAVAQAALVKQRYMGTEQTSNFSAKKKRKRTTDRKFNFEWNAEEDTSGDYNPLYQTRHEANFFGRGRLAGFGDDVADSVAQKYAQALEDRDREAGSIRAREILEMERRRREESTRNQLDKHWSEKKLEHMRERDWRIFKEDFNIATKGGSVPNPMRSWEESGLPKRLLSLVDQVGYKEPTPIQRAAIPIALQSRDLIGVAVTGSGKTASFLLPLLVYIAELPRIDEFEWRKNDGPYAIVLAPTRELAQQIEIEAKKFTEPLGFNVVSIVGGHSLEEQAYSLRNGAEIIIATPGRLVDCIERRMLVLSQCCYVIMDEADRMIDLGFEEPVNKILDALPVTNEKPDTEEAENSSAMSRHIGAKDRYRQTMMYTATMPTAVERIARKYLRRPAIVNIGSVGEAVDTVEQRVEMVAGEDKRKKRLGEILSSGDFRPPIIVFVNIKRNCDAIAREIKQWGFSSVTLHGSKTQEQREAALASVRNGSTDVLVATDLAGRGIDVPDVSLVINFNMATSIESYTHRIGRTGRAGKSGVAITFLGNEDADVMYDLKQMLIKSPISRVPEELRKHEAAQSKSTRGMGKKIEDSSGFGGKGGWQ</sequence>
<keyword evidence="24" id="KW-1185">Reference proteome</keyword>
<dbReference type="EMBL" id="JBFXLU010000111">
    <property type="protein sequence ID" value="KAL2841262.1"/>
    <property type="molecule type" value="Genomic_DNA"/>
</dbReference>
<dbReference type="InterPro" id="IPR014001">
    <property type="entry name" value="Helicase_ATP-bd"/>
</dbReference>
<dbReference type="InterPro" id="IPR001650">
    <property type="entry name" value="Helicase_C-like"/>
</dbReference>
<dbReference type="InterPro" id="IPR011545">
    <property type="entry name" value="DEAD/DEAH_box_helicase_dom"/>
</dbReference>
<evidence type="ECO:0000256" key="2">
    <source>
        <dbReference type="ARBA" id="ARBA00012552"/>
    </source>
</evidence>
<evidence type="ECO:0000259" key="21">
    <source>
        <dbReference type="PROSITE" id="PS51194"/>
    </source>
</evidence>
<dbReference type="InterPro" id="IPR027417">
    <property type="entry name" value="P-loop_NTPase"/>
</dbReference>
<evidence type="ECO:0000256" key="18">
    <source>
        <dbReference type="PROSITE-ProRule" id="PRU00552"/>
    </source>
</evidence>
<comment type="subunit">
    <text evidence="14">Component of the U5 snRNP complex.</text>
</comment>
<dbReference type="Gene3D" id="1.25.40.10">
    <property type="entry name" value="Tetratricopeptide repeat domain"/>
    <property type="match status" value="2"/>
</dbReference>
<dbReference type="PANTHER" id="PTHR17204:SF5">
    <property type="entry name" value="PRE-MRNA-PROCESSING FACTOR 39"/>
    <property type="match status" value="1"/>
</dbReference>
<feature type="compositionally biased region" description="Polar residues" evidence="19">
    <location>
        <begin position="710"/>
        <end position="735"/>
    </location>
</feature>
<keyword evidence="10" id="KW-0539">Nucleus</keyword>
<evidence type="ECO:0000256" key="17">
    <source>
        <dbReference type="ARBA" id="ARBA00047984"/>
    </source>
</evidence>
<name>A0ABR4JN99_9EURO</name>
<dbReference type="Proteomes" id="UP001610446">
    <property type="component" value="Unassembled WGS sequence"/>
</dbReference>
<feature type="compositionally biased region" description="Basic and acidic residues" evidence="19">
    <location>
        <begin position="679"/>
        <end position="699"/>
    </location>
</feature>
<evidence type="ECO:0000256" key="12">
    <source>
        <dbReference type="ARBA" id="ARBA00037954"/>
    </source>
</evidence>
<dbReference type="Gene3D" id="3.40.50.300">
    <property type="entry name" value="P-loop containing nucleotide triphosphate hydrolases"/>
    <property type="match status" value="2"/>
</dbReference>
<dbReference type="Pfam" id="PF25430">
    <property type="entry name" value="DDX23"/>
    <property type="match status" value="1"/>
</dbReference>
<organism evidence="23 24">
    <name type="scientific">Aspergillus pseudoustus</name>
    <dbReference type="NCBI Taxonomy" id="1810923"/>
    <lineage>
        <taxon>Eukaryota</taxon>
        <taxon>Fungi</taxon>
        <taxon>Dikarya</taxon>
        <taxon>Ascomycota</taxon>
        <taxon>Pezizomycotina</taxon>
        <taxon>Eurotiomycetes</taxon>
        <taxon>Eurotiomycetidae</taxon>
        <taxon>Eurotiales</taxon>
        <taxon>Aspergillaceae</taxon>
        <taxon>Aspergillus</taxon>
        <taxon>Aspergillus subgen. Nidulantes</taxon>
    </lineage>
</organism>
<feature type="compositionally biased region" description="Basic and acidic residues" evidence="19">
    <location>
        <begin position="760"/>
        <end position="778"/>
    </location>
</feature>
<dbReference type="Pfam" id="PF23241">
    <property type="entry name" value="HAT_PRP39_C"/>
    <property type="match status" value="1"/>
</dbReference>
<evidence type="ECO:0000256" key="19">
    <source>
        <dbReference type="SAM" id="MobiDB-lite"/>
    </source>
</evidence>
<evidence type="ECO:0000256" key="9">
    <source>
        <dbReference type="ARBA" id="ARBA00023187"/>
    </source>
</evidence>
<dbReference type="PROSITE" id="PS51192">
    <property type="entry name" value="HELICASE_ATP_BIND_1"/>
    <property type="match status" value="1"/>
</dbReference>
<evidence type="ECO:0000259" key="20">
    <source>
        <dbReference type="PROSITE" id="PS51192"/>
    </source>
</evidence>
<dbReference type="InterPro" id="IPR014014">
    <property type="entry name" value="RNA_helicase_DEAD_Q_motif"/>
</dbReference>